<comment type="caution">
    <text evidence="8">The sequence shown here is derived from an EMBL/GenBank/DDBJ whole genome shotgun (WGS) entry which is preliminary data.</text>
</comment>
<keyword evidence="4" id="KW-0067">ATP-binding</keyword>
<evidence type="ECO:0000259" key="5">
    <source>
        <dbReference type="Pfam" id="PF00288"/>
    </source>
</evidence>
<dbReference type="InterPro" id="IPR019539">
    <property type="entry name" value="GalKase_N"/>
</dbReference>
<evidence type="ECO:0000313" key="9">
    <source>
        <dbReference type="Proteomes" id="UP000693981"/>
    </source>
</evidence>
<name>A0A8T1WTK0_9STRA</name>
<dbReference type="OrthoDB" id="187738at2759"/>
<dbReference type="PANTHER" id="PTHR10457">
    <property type="entry name" value="MEVALONATE KINASE/GALACTOKINASE"/>
    <property type="match status" value="1"/>
</dbReference>
<evidence type="ECO:0000256" key="4">
    <source>
        <dbReference type="ARBA" id="ARBA00022840"/>
    </source>
</evidence>
<dbReference type="Proteomes" id="UP000693981">
    <property type="component" value="Unassembled WGS sequence"/>
</dbReference>
<dbReference type="NCBIfam" id="TIGR00131">
    <property type="entry name" value="gal_kin"/>
    <property type="match status" value="1"/>
</dbReference>
<evidence type="ECO:0000259" key="7">
    <source>
        <dbReference type="Pfam" id="PF10509"/>
    </source>
</evidence>
<feature type="domain" description="GHMP kinase C-terminal" evidence="6">
    <location>
        <begin position="406"/>
        <end position="481"/>
    </location>
</feature>
<protein>
    <submittedName>
        <fullName evidence="8">Galactokinase</fullName>
    </submittedName>
</protein>
<evidence type="ECO:0000259" key="6">
    <source>
        <dbReference type="Pfam" id="PF08544"/>
    </source>
</evidence>
<keyword evidence="1" id="KW-0808">Transferase</keyword>
<keyword evidence="2" id="KW-0547">Nucleotide-binding</keyword>
<dbReference type="PANTHER" id="PTHR10457:SF7">
    <property type="entry name" value="GALACTOKINASE-RELATED"/>
    <property type="match status" value="1"/>
</dbReference>
<evidence type="ECO:0000256" key="3">
    <source>
        <dbReference type="ARBA" id="ARBA00022777"/>
    </source>
</evidence>
<dbReference type="PROSITE" id="PS00627">
    <property type="entry name" value="GHMP_KINASES_ATP"/>
    <property type="match status" value="1"/>
</dbReference>
<accession>A0A8T1WTK0</accession>
<dbReference type="GO" id="GO:0005524">
    <property type="term" value="F:ATP binding"/>
    <property type="evidence" value="ECO:0007669"/>
    <property type="project" value="UniProtKB-KW"/>
</dbReference>
<gene>
    <name evidence="8" type="primary">GAL1</name>
    <name evidence="8" type="ORF">PHYBOEH_004241</name>
</gene>
<dbReference type="GO" id="GO:0005829">
    <property type="term" value="C:cytosol"/>
    <property type="evidence" value="ECO:0007669"/>
    <property type="project" value="TreeGrafter"/>
</dbReference>
<dbReference type="InterPro" id="IPR006203">
    <property type="entry name" value="GHMP_knse_ATP-bd_CS"/>
</dbReference>
<sequence>MDTARFQALPLPASSAGSTAAQRVIQVADEFTRRFGRPPTGVARAPGRVNLIGEHVDYEGYSVLPMAIQQSVYVAFGVFNASHTGSNTEEVNVLSIVNVKAQYREVTVSLQAQESDQLKKLEQEGASWAKYVLSGVLGVRDESPEVFKGGERELKLLVDGDVPAGCGLSSSSALVVASALATSGALKQQLPGRVELAELCRQAEHRVGTMGGGMDQAVACLAQRGVALHLDFASVPAQSSRVQVGSETTGVTFVVANSLVVAEKAVDAVTHFNKRVVECALAAKMIAKGVGIEHWRKIDRLLDVHQALETARGESVRLEELQKLATNHCPLDEYSIHELEGGFGESLSVLFNGSSFEAAVTTVILSAKTFKLQQRARHVWSEAERVEKFRLLCAELTKDGQATCKEKELLALGNIMNSSHHSCQTLYECSCAELDSLVDEAMTAGALGARLTGAGWGGCIVALVRKTTVSNFMEALRSNYYALRGITSADTLYAMFESAPAEGADIFMT</sequence>
<reference evidence="8" key="1">
    <citation type="submission" date="2021-02" db="EMBL/GenBank/DDBJ databases">
        <authorList>
            <person name="Palmer J.M."/>
        </authorList>
    </citation>
    <scope>NUCLEOTIDE SEQUENCE</scope>
    <source>
        <strain evidence="8">SCRP23</strain>
    </source>
</reference>
<dbReference type="PROSITE" id="PS00106">
    <property type="entry name" value="GALACTOKINASE"/>
    <property type="match status" value="1"/>
</dbReference>
<dbReference type="AlphaFoldDB" id="A0A8T1WTK0"/>
<dbReference type="InterPro" id="IPR013750">
    <property type="entry name" value="GHMP_kinase_C_dom"/>
</dbReference>
<dbReference type="PIRSF" id="PIRSF000530">
    <property type="entry name" value="Galactokinase"/>
    <property type="match status" value="1"/>
</dbReference>
<proteinExistence type="predicted"/>
<keyword evidence="3" id="KW-0418">Kinase</keyword>
<evidence type="ECO:0000313" key="8">
    <source>
        <dbReference type="EMBL" id="KAG7395089.1"/>
    </source>
</evidence>
<feature type="domain" description="GHMP kinase N-terminal" evidence="5">
    <location>
        <begin position="150"/>
        <end position="221"/>
    </location>
</feature>
<dbReference type="Pfam" id="PF08544">
    <property type="entry name" value="GHMP_kinases_C"/>
    <property type="match status" value="1"/>
</dbReference>
<dbReference type="GO" id="GO:0006012">
    <property type="term" value="P:galactose metabolic process"/>
    <property type="evidence" value="ECO:0007669"/>
    <property type="project" value="InterPro"/>
</dbReference>
<dbReference type="InterPro" id="IPR006206">
    <property type="entry name" value="Mevalonate/galactokinase"/>
</dbReference>
<dbReference type="InterPro" id="IPR019741">
    <property type="entry name" value="Galactokinase_CS"/>
</dbReference>
<dbReference type="EMBL" id="JAGDFL010000227">
    <property type="protein sequence ID" value="KAG7395089.1"/>
    <property type="molecule type" value="Genomic_DNA"/>
</dbReference>
<dbReference type="InterPro" id="IPR006204">
    <property type="entry name" value="GHMP_kinase_N_dom"/>
</dbReference>
<dbReference type="GO" id="GO:0004335">
    <property type="term" value="F:galactokinase activity"/>
    <property type="evidence" value="ECO:0007669"/>
    <property type="project" value="InterPro"/>
</dbReference>
<dbReference type="Pfam" id="PF00288">
    <property type="entry name" value="GHMP_kinases_N"/>
    <property type="match status" value="1"/>
</dbReference>
<dbReference type="Pfam" id="PF10509">
    <property type="entry name" value="GalKase_gal_bdg"/>
    <property type="match status" value="1"/>
</dbReference>
<organism evidence="8 9">
    <name type="scientific">Phytophthora boehmeriae</name>
    <dbReference type="NCBI Taxonomy" id="109152"/>
    <lineage>
        <taxon>Eukaryota</taxon>
        <taxon>Sar</taxon>
        <taxon>Stramenopiles</taxon>
        <taxon>Oomycota</taxon>
        <taxon>Peronosporomycetes</taxon>
        <taxon>Peronosporales</taxon>
        <taxon>Peronosporaceae</taxon>
        <taxon>Phytophthora</taxon>
    </lineage>
</organism>
<dbReference type="InterPro" id="IPR000705">
    <property type="entry name" value="Galactokinase"/>
</dbReference>
<evidence type="ECO:0000256" key="1">
    <source>
        <dbReference type="ARBA" id="ARBA00022679"/>
    </source>
</evidence>
<feature type="domain" description="Galactokinase N-terminal" evidence="7">
    <location>
        <begin position="30"/>
        <end position="76"/>
    </location>
</feature>
<keyword evidence="9" id="KW-1185">Reference proteome</keyword>
<evidence type="ECO:0000256" key="2">
    <source>
        <dbReference type="ARBA" id="ARBA00022741"/>
    </source>
</evidence>